<gene>
    <name evidence="9" type="ORF">QTG54_009444</name>
</gene>
<dbReference type="GO" id="GO:0032991">
    <property type="term" value="C:protein-containing complex"/>
    <property type="evidence" value="ECO:0007669"/>
    <property type="project" value="TreeGrafter"/>
</dbReference>
<feature type="disulfide bond" evidence="5">
    <location>
        <begin position="175"/>
        <end position="184"/>
    </location>
</feature>
<keyword evidence="10" id="KW-1185">Reference proteome</keyword>
<dbReference type="PANTHER" id="PTHR24049:SF22">
    <property type="entry name" value="DROSOPHILA CRUMBS HOMOLOG"/>
    <property type="match status" value="1"/>
</dbReference>
<dbReference type="InterPro" id="IPR051022">
    <property type="entry name" value="Notch_Cell-Fate_Det"/>
</dbReference>
<dbReference type="GO" id="GO:0045197">
    <property type="term" value="P:establishment or maintenance of epithelial cell apical/basal polarity"/>
    <property type="evidence" value="ECO:0007669"/>
    <property type="project" value="TreeGrafter"/>
</dbReference>
<evidence type="ECO:0000259" key="8">
    <source>
        <dbReference type="PROSITE" id="PS50026"/>
    </source>
</evidence>
<dbReference type="PANTHER" id="PTHR24049">
    <property type="entry name" value="CRUMBS FAMILY MEMBER"/>
    <property type="match status" value="1"/>
</dbReference>
<evidence type="ECO:0000256" key="5">
    <source>
        <dbReference type="PROSITE-ProRule" id="PRU00076"/>
    </source>
</evidence>
<reference evidence="9" key="1">
    <citation type="submission" date="2023-06" db="EMBL/GenBank/DDBJ databases">
        <title>Survivors Of The Sea: Transcriptome response of Skeletonema marinoi to long-term dormancy.</title>
        <authorList>
            <person name="Pinder M.I.M."/>
            <person name="Kourtchenko O."/>
            <person name="Robertson E.K."/>
            <person name="Larsson T."/>
            <person name="Maumus F."/>
            <person name="Osuna-Cruz C.M."/>
            <person name="Vancaester E."/>
            <person name="Stenow R."/>
            <person name="Vandepoele K."/>
            <person name="Ploug H."/>
            <person name="Bruchert V."/>
            <person name="Godhe A."/>
            <person name="Topel M."/>
        </authorList>
    </citation>
    <scope>NUCLEOTIDE SEQUENCE</scope>
    <source>
        <strain evidence="9">R05AC</strain>
    </source>
</reference>
<accession>A0AAD8Y6U6</accession>
<evidence type="ECO:0000313" key="9">
    <source>
        <dbReference type="EMBL" id="KAK1739685.1"/>
    </source>
</evidence>
<protein>
    <submittedName>
        <fullName evidence="9">Notch ligand family member</fullName>
    </submittedName>
</protein>
<evidence type="ECO:0000256" key="7">
    <source>
        <dbReference type="SAM" id="SignalP"/>
    </source>
</evidence>
<keyword evidence="4 5" id="KW-1015">Disulfide bond</keyword>
<dbReference type="InterPro" id="IPR000742">
    <property type="entry name" value="EGF"/>
</dbReference>
<dbReference type="GO" id="GO:0005886">
    <property type="term" value="C:plasma membrane"/>
    <property type="evidence" value="ECO:0007669"/>
    <property type="project" value="TreeGrafter"/>
</dbReference>
<keyword evidence="2 7" id="KW-0732">Signal</keyword>
<keyword evidence="6" id="KW-1133">Transmembrane helix</keyword>
<sequence>MPSIYSAVFLLLIPTLAASMQCPGGLKCHHGGQCANGDKDYELDLASRISPDIPWLEQLNINGEHCVHCDDGWGGIDCGRRYEQCDPGDPLAPICFNGGECFKEGINGQTGGFEYTCDCSKAGREIGIRFAGNFCQHDAGERCNAEMFCTNGGSCLKVTDRNIEGHGRHHFECDCPSDRFGAHCEFLKEHDDENKAVCKMQCERGVCAKGFKNYDQLVGSGPFPASLAKDIISTEGEHCVCPDGYTGLRCEIPVHKCKDHRKYCYNGSTCIYDDNNNPTCDCNTAHTDEKSFAGLSCEHEGTSYCAPGLDQDQKDSFCANGGTCISDPQNRHEGCICPEGWTGDLCDVEGDVEPPCDLDCENGGSCRLGVKGYKDSYDEMNLAVYNTKQEDGMHCSCPSGFTGVRCEVDINHCHSNGGAEDHFCLNGVPCAPDDPAFDGVMKKYACQCDHAGDEISQMLVGRFCEYAVTEFCTKDDHARHSHSFCTNGGKCRHHNEHADSEHHGCCCPDGFEGEYCQFPAGTVKEGTPITWKTMNECHEKYNSPETLPMSGLQAHVIINPEFQVSSNQGLVNEEDATQQSSKTKGLAGGLSVMFLALIGLAGVVYAKRSGRKEKPQFESEWWKGQHESTWWNGEQPDQDIDPNKNLAPISFARQWSYPNPIEDKISWETSNDPGEFHDVVL</sequence>
<dbReference type="Proteomes" id="UP001224775">
    <property type="component" value="Unassembled WGS sequence"/>
</dbReference>
<dbReference type="SMART" id="SM00181">
    <property type="entry name" value="EGF"/>
    <property type="match status" value="8"/>
</dbReference>
<evidence type="ECO:0000256" key="3">
    <source>
        <dbReference type="ARBA" id="ARBA00022737"/>
    </source>
</evidence>
<evidence type="ECO:0000256" key="1">
    <source>
        <dbReference type="ARBA" id="ARBA00022536"/>
    </source>
</evidence>
<keyword evidence="6" id="KW-0472">Membrane</keyword>
<comment type="caution">
    <text evidence="9">The sequence shown here is derived from an EMBL/GenBank/DDBJ whole genome shotgun (WGS) entry which is preliminary data.</text>
</comment>
<name>A0AAD8Y6U6_9STRA</name>
<feature type="disulfide bond" evidence="5">
    <location>
        <begin position="507"/>
        <end position="516"/>
    </location>
</feature>
<evidence type="ECO:0000256" key="6">
    <source>
        <dbReference type="SAM" id="Phobius"/>
    </source>
</evidence>
<feature type="disulfide bond" evidence="5">
    <location>
        <begin position="356"/>
        <end position="366"/>
    </location>
</feature>
<feature type="chain" id="PRO_5042285431" evidence="7">
    <location>
        <begin position="20"/>
        <end position="681"/>
    </location>
</feature>
<feature type="disulfide bond" evidence="5">
    <location>
        <begin position="318"/>
        <end position="335"/>
    </location>
</feature>
<keyword evidence="6" id="KW-0812">Transmembrane</keyword>
<dbReference type="AlphaFoldDB" id="A0AAD8Y6U6"/>
<proteinExistence type="predicted"/>
<evidence type="ECO:0000256" key="4">
    <source>
        <dbReference type="ARBA" id="ARBA00023157"/>
    </source>
</evidence>
<dbReference type="Gene3D" id="2.10.25.10">
    <property type="entry name" value="Laminin"/>
    <property type="match status" value="4"/>
</dbReference>
<dbReference type="PROSITE" id="PS01186">
    <property type="entry name" value="EGF_2"/>
    <property type="match status" value="4"/>
</dbReference>
<dbReference type="PROSITE" id="PS50026">
    <property type="entry name" value="EGF_3"/>
    <property type="match status" value="5"/>
</dbReference>
<feature type="disulfide bond" evidence="5">
    <location>
        <begin position="397"/>
        <end position="406"/>
    </location>
</feature>
<comment type="caution">
    <text evidence="5">Lacks conserved residue(s) required for the propagation of feature annotation.</text>
</comment>
<feature type="disulfide bond" evidence="5">
    <location>
        <begin position="337"/>
        <end position="346"/>
    </location>
</feature>
<keyword evidence="3" id="KW-0677">Repeat</keyword>
<dbReference type="EMBL" id="JATAAI010000017">
    <property type="protein sequence ID" value="KAK1739685.1"/>
    <property type="molecule type" value="Genomic_DNA"/>
</dbReference>
<feature type="transmembrane region" description="Helical" evidence="6">
    <location>
        <begin position="586"/>
        <end position="606"/>
    </location>
</feature>
<organism evidence="9 10">
    <name type="scientific">Skeletonema marinoi</name>
    <dbReference type="NCBI Taxonomy" id="267567"/>
    <lineage>
        <taxon>Eukaryota</taxon>
        <taxon>Sar</taxon>
        <taxon>Stramenopiles</taxon>
        <taxon>Ochrophyta</taxon>
        <taxon>Bacillariophyta</taxon>
        <taxon>Coscinodiscophyceae</taxon>
        <taxon>Thalassiosirophycidae</taxon>
        <taxon>Thalassiosirales</taxon>
        <taxon>Skeletonemataceae</taxon>
        <taxon>Skeletonema</taxon>
        <taxon>Skeletonema marinoi-dohrnii complex</taxon>
    </lineage>
</organism>
<feature type="signal peptide" evidence="7">
    <location>
        <begin position="1"/>
        <end position="19"/>
    </location>
</feature>
<dbReference type="PROSITE" id="PS00022">
    <property type="entry name" value="EGF_1"/>
    <property type="match status" value="5"/>
</dbReference>
<feature type="domain" description="EGF-like" evidence="8">
    <location>
        <begin position="139"/>
        <end position="185"/>
    </location>
</feature>
<feature type="domain" description="EGF-like" evidence="8">
    <location>
        <begin position="476"/>
        <end position="517"/>
    </location>
</feature>
<dbReference type="SUPFAM" id="SSF57196">
    <property type="entry name" value="EGF/Laminin"/>
    <property type="match status" value="2"/>
</dbReference>
<keyword evidence="1 5" id="KW-0245">EGF-like domain</keyword>
<feature type="domain" description="EGF-like" evidence="8">
    <location>
        <begin position="352"/>
        <end position="407"/>
    </location>
</feature>
<feature type="domain" description="EGF-like" evidence="8">
    <location>
        <begin position="253"/>
        <end position="298"/>
    </location>
</feature>
<dbReference type="GO" id="GO:0007157">
    <property type="term" value="P:heterophilic cell-cell adhesion via plasma membrane cell adhesion molecules"/>
    <property type="evidence" value="ECO:0007669"/>
    <property type="project" value="TreeGrafter"/>
</dbReference>
<evidence type="ECO:0000313" key="10">
    <source>
        <dbReference type="Proteomes" id="UP001224775"/>
    </source>
</evidence>
<evidence type="ECO:0000256" key="2">
    <source>
        <dbReference type="ARBA" id="ARBA00022729"/>
    </source>
</evidence>
<feature type="domain" description="EGF-like" evidence="8">
    <location>
        <begin position="310"/>
        <end position="347"/>
    </location>
</feature>